<dbReference type="STRING" id="209880.SAMN02910343_01509"/>
<name>A0A1G5WQX1_9FIRM</name>
<evidence type="ECO:0000256" key="1">
    <source>
        <dbReference type="ARBA" id="ARBA00022729"/>
    </source>
</evidence>
<dbReference type="InterPro" id="IPR001638">
    <property type="entry name" value="Solute-binding_3/MltF_N"/>
</dbReference>
<dbReference type="SUPFAM" id="SSF53850">
    <property type="entry name" value="Periplasmic binding protein-like II"/>
    <property type="match status" value="1"/>
</dbReference>
<protein>
    <submittedName>
        <fullName evidence="5">Polar amino acid transport system substrate-binding protein</fullName>
    </submittedName>
</protein>
<feature type="domain" description="Ionotropic glutamate receptor C-terminal" evidence="4">
    <location>
        <begin position="39"/>
        <end position="261"/>
    </location>
</feature>
<dbReference type="EMBL" id="FMXA01000026">
    <property type="protein sequence ID" value="SDA59937.1"/>
    <property type="molecule type" value="Genomic_DNA"/>
</dbReference>
<dbReference type="RefSeq" id="WP_200779862.1">
    <property type="nucleotide sequence ID" value="NZ_FMXA01000026.1"/>
</dbReference>
<dbReference type="Pfam" id="PF00497">
    <property type="entry name" value="SBP_bac_3"/>
    <property type="match status" value="1"/>
</dbReference>
<gene>
    <name evidence="5" type="ORF">SAMN02910343_01509</name>
</gene>
<dbReference type="AlphaFoldDB" id="A0A1G5WQX1"/>
<dbReference type="Proteomes" id="UP000199689">
    <property type="component" value="Unassembled WGS sequence"/>
</dbReference>
<accession>A0A1G5WQX1</accession>
<dbReference type="GeneID" id="87756500"/>
<evidence type="ECO:0000259" key="3">
    <source>
        <dbReference type="SMART" id="SM00062"/>
    </source>
</evidence>
<dbReference type="SMART" id="SM00062">
    <property type="entry name" value="PBPb"/>
    <property type="match status" value="1"/>
</dbReference>
<feature type="domain" description="Solute-binding protein family 3/N-terminal" evidence="3">
    <location>
        <begin position="39"/>
        <end position="262"/>
    </location>
</feature>
<keyword evidence="6" id="KW-1185">Reference proteome</keyword>
<dbReference type="GO" id="GO:0015276">
    <property type="term" value="F:ligand-gated monoatomic ion channel activity"/>
    <property type="evidence" value="ECO:0007669"/>
    <property type="project" value="InterPro"/>
</dbReference>
<dbReference type="PROSITE" id="PS51257">
    <property type="entry name" value="PROKAR_LIPOPROTEIN"/>
    <property type="match status" value="1"/>
</dbReference>
<dbReference type="InterPro" id="IPR001320">
    <property type="entry name" value="Iontro_rcpt_C"/>
</dbReference>
<evidence type="ECO:0000313" key="6">
    <source>
        <dbReference type="Proteomes" id="UP000199689"/>
    </source>
</evidence>
<proteinExistence type="predicted"/>
<keyword evidence="1 2" id="KW-0732">Signal</keyword>
<dbReference type="PANTHER" id="PTHR35936:SF34">
    <property type="entry name" value="ABC TRANSPORTER EXTRACELLULAR-BINDING PROTEIN YCKB-RELATED"/>
    <property type="match status" value="1"/>
</dbReference>
<reference evidence="5 6" key="1">
    <citation type="submission" date="2016-10" db="EMBL/GenBank/DDBJ databases">
        <authorList>
            <person name="de Groot N.N."/>
        </authorList>
    </citation>
    <scope>NUCLEOTIDE SEQUENCE [LARGE SCALE GENOMIC DNA]</scope>
    <source>
        <strain evidence="5 6">DSM 15230</strain>
    </source>
</reference>
<dbReference type="PANTHER" id="PTHR35936">
    <property type="entry name" value="MEMBRANE-BOUND LYTIC MUREIN TRANSGLYCOSYLASE F"/>
    <property type="match status" value="1"/>
</dbReference>
<feature type="signal peptide" evidence="2">
    <location>
        <begin position="1"/>
        <end position="31"/>
    </location>
</feature>
<evidence type="ECO:0000259" key="4">
    <source>
        <dbReference type="SMART" id="SM00079"/>
    </source>
</evidence>
<dbReference type="Gene3D" id="3.40.190.10">
    <property type="entry name" value="Periplasmic binding protein-like II"/>
    <property type="match status" value="2"/>
</dbReference>
<feature type="chain" id="PRO_5011585440" evidence="2">
    <location>
        <begin position="32"/>
        <end position="267"/>
    </location>
</feature>
<dbReference type="CDD" id="cd00996">
    <property type="entry name" value="PBP2_AatB_like"/>
    <property type="match status" value="1"/>
</dbReference>
<organism evidence="5 6">
    <name type="scientific">Allisonella histaminiformans</name>
    <dbReference type="NCBI Taxonomy" id="209880"/>
    <lineage>
        <taxon>Bacteria</taxon>
        <taxon>Bacillati</taxon>
        <taxon>Bacillota</taxon>
        <taxon>Negativicutes</taxon>
        <taxon>Veillonellales</taxon>
        <taxon>Veillonellaceae</taxon>
        <taxon>Allisonella</taxon>
    </lineage>
</organism>
<dbReference type="GO" id="GO:0016020">
    <property type="term" value="C:membrane"/>
    <property type="evidence" value="ECO:0007669"/>
    <property type="project" value="InterPro"/>
</dbReference>
<evidence type="ECO:0000313" key="5">
    <source>
        <dbReference type="EMBL" id="SDA59937.1"/>
    </source>
</evidence>
<sequence length="267" mass="29090">MNWKKTAIIGTAAIGAALLFAGCGGSGNEQAASDGKPTKIIAGLDDTFAPMGFRDDKGQLVGFDIDMAKAISKETGVDIEFKPIDWSSKETELNSGRIDCIWNGLTMTPERKQKMDFTNPYMNNDQVYVVLKDSPIQSAEQLKGKNLCGQEGSTGEAAIEANANLKNSFKDFKLYPDFTSCYMDLDAKRMDAIIIDSVLANYYQEKAPGKYRILPGVVVREQFGVGVKKGNTQLVNMLNEGMKKVIASGEAAKISQKWFGTNVIVGQ</sequence>
<dbReference type="SMART" id="SM00079">
    <property type="entry name" value="PBPe"/>
    <property type="match status" value="1"/>
</dbReference>
<evidence type="ECO:0000256" key="2">
    <source>
        <dbReference type="SAM" id="SignalP"/>
    </source>
</evidence>